<dbReference type="GO" id="GO:0016020">
    <property type="term" value="C:membrane"/>
    <property type="evidence" value="ECO:0007669"/>
    <property type="project" value="UniProtKB-SubCell"/>
</dbReference>
<protein>
    <submittedName>
        <fullName evidence="6">Uncharacterized protein</fullName>
    </submittedName>
</protein>
<evidence type="ECO:0000256" key="3">
    <source>
        <dbReference type="ARBA" id="ARBA00022989"/>
    </source>
</evidence>
<evidence type="ECO:0000256" key="2">
    <source>
        <dbReference type="ARBA" id="ARBA00022692"/>
    </source>
</evidence>
<gene>
    <name evidence="6" type="ORF">FHP89_16110</name>
</gene>
<evidence type="ECO:0000313" key="6">
    <source>
        <dbReference type="EMBL" id="TVO74145.1"/>
    </source>
</evidence>
<dbReference type="Proteomes" id="UP000318349">
    <property type="component" value="Unassembled WGS sequence"/>
</dbReference>
<name>A0A557REM1_9RHOO</name>
<dbReference type="GO" id="GO:0055085">
    <property type="term" value="P:transmembrane transport"/>
    <property type="evidence" value="ECO:0007669"/>
    <property type="project" value="InterPro"/>
</dbReference>
<evidence type="ECO:0000256" key="4">
    <source>
        <dbReference type="ARBA" id="ARBA00023136"/>
    </source>
</evidence>
<dbReference type="AlphaFoldDB" id="A0A557REM1"/>
<keyword evidence="2 5" id="KW-0812">Transmembrane</keyword>
<comment type="caution">
    <text evidence="6">The sequence shown here is derived from an EMBL/GenBank/DDBJ whole genome shotgun (WGS) entry which is preliminary data.</text>
</comment>
<organism evidence="6 7">
    <name type="scientific">Denitromonas halophila</name>
    <dbReference type="NCBI Taxonomy" id="1629404"/>
    <lineage>
        <taxon>Bacteria</taxon>
        <taxon>Pseudomonadati</taxon>
        <taxon>Pseudomonadota</taxon>
        <taxon>Betaproteobacteria</taxon>
        <taxon>Rhodocyclales</taxon>
        <taxon>Zoogloeaceae</taxon>
        <taxon>Denitromonas</taxon>
    </lineage>
</organism>
<dbReference type="InterPro" id="IPR004776">
    <property type="entry name" value="Mem_transp_PIN-like"/>
</dbReference>
<reference evidence="6 7" key="1">
    <citation type="submission" date="2019-07" db="EMBL/GenBank/DDBJ databases">
        <title>The pathways for chlorine oxyanion respiration interact through the shared metabolite chlorate.</title>
        <authorList>
            <person name="Barnum T.P."/>
            <person name="Cheng Y."/>
            <person name="Hill K.A."/>
            <person name="Lucas L.N."/>
            <person name="Carlson H.K."/>
            <person name="Coates J.D."/>
        </authorList>
    </citation>
    <scope>NUCLEOTIDE SEQUENCE [LARGE SCALE GENOMIC DNA]</scope>
    <source>
        <strain evidence="6 7">SFB-1</strain>
    </source>
</reference>
<keyword evidence="3 5" id="KW-1133">Transmembrane helix</keyword>
<keyword evidence="4 5" id="KW-0472">Membrane</keyword>
<evidence type="ECO:0000256" key="5">
    <source>
        <dbReference type="SAM" id="Phobius"/>
    </source>
</evidence>
<comment type="subcellular location">
    <subcellularLocation>
        <location evidence="1">Membrane</location>
        <topology evidence="1">Multi-pass membrane protein</topology>
    </subcellularLocation>
</comment>
<proteinExistence type="predicted"/>
<dbReference type="EMBL" id="VMNI01000016">
    <property type="protein sequence ID" value="TVO74145.1"/>
    <property type="molecule type" value="Genomic_DNA"/>
</dbReference>
<accession>A0A557REM1</accession>
<feature type="transmembrane region" description="Helical" evidence="5">
    <location>
        <begin position="36"/>
        <end position="55"/>
    </location>
</feature>
<sequence>MSQVIGVILPMFCILALGDAAARTGKFGDTANRGLSLFVFTFALPLLLLQSIAAADLPPQALGHGSPSA</sequence>
<evidence type="ECO:0000256" key="1">
    <source>
        <dbReference type="ARBA" id="ARBA00004141"/>
    </source>
</evidence>
<dbReference type="Pfam" id="PF03547">
    <property type="entry name" value="Mem_trans"/>
    <property type="match status" value="1"/>
</dbReference>
<evidence type="ECO:0000313" key="7">
    <source>
        <dbReference type="Proteomes" id="UP000318349"/>
    </source>
</evidence>